<sequence>SAVCLDFGQGSPMPHLVPSASLRLLITGVLFAGTGSLIAISPPGRLSGAHVNPCVTLAFFVGGHVSWGDLVGYLGGQFAGGAAGAFALHLLWGPIALSVKDGLTAPQSGVTPLAAVGIEALMTGVLVLAIFSCTSFTRSARFTPLVLWVVIALLVWRGAPYTDCSLNPARSLGPALVFGSYQLLWVYFVGPPLGAVAAAGLFLTVSGRRHPLTAKVFHDARFRSVLATRLPSRQR</sequence>
<dbReference type="EMBL" id="AUZY01008154">
    <property type="protein sequence ID" value="EQD47166.1"/>
    <property type="molecule type" value="Genomic_DNA"/>
</dbReference>
<dbReference type="SUPFAM" id="SSF81338">
    <property type="entry name" value="Aquaporin-like"/>
    <property type="match status" value="1"/>
</dbReference>
<dbReference type="Pfam" id="PF00230">
    <property type="entry name" value="MIP"/>
    <property type="match status" value="1"/>
</dbReference>
<feature type="transmembrane region" description="Helical" evidence="6">
    <location>
        <begin position="70"/>
        <end position="92"/>
    </location>
</feature>
<feature type="transmembrane region" description="Helical" evidence="6">
    <location>
        <begin position="20"/>
        <end position="40"/>
    </location>
</feature>
<accession>T0ZG44</accession>
<reference evidence="7" key="1">
    <citation type="submission" date="2013-08" db="EMBL/GenBank/DDBJ databases">
        <authorList>
            <person name="Mendez C."/>
            <person name="Richter M."/>
            <person name="Ferrer M."/>
            <person name="Sanchez J."/>
        </authorList>
    </citation>
    <scope>NUCLEOTIDE SEQUENCE</scope>
</reference>
<name>T0ZG44_9ZZZZ</name>
<dbReference type="InterPro" id="IPR023271">
    <property type="entry name" value="Aquaporin-like"/>
</dbReference>
<comment type="subcellular location">
    <subcellularLocation>
        <location evidence="1">Membrane</location>
        <topology evidence="1">Multi-pass membrane protein</topology>
    </subcellularLocation>
</comment>
<evidence type="ECO:0000256" key="1">
    <source>
        <dbReference type="ARBA" id="ARBA00004141"/>
    </source>
</evidence>
<evidence type="ECO:0000256" key="3">
    <source>
        <dbReference type="ARBA" id="ARBA00022692"/>
    </source>
</evidence>
<proteinExistence type="inferred from homology"/>
<gene>
    <name evidence="7" type="ORF">B1B_12444</name>
</gene>
<evidence type="ECO:0000256" key="2">
    <source>
        <dbReference type="ARBA" id="ARBA00006175"/>
    </source>
</evidence>
<organism evidence="7">
    <name type="scientific">mine drainage metagenome</name>
    <dbReference type="NCBI Taxonomy" id="410659"/>
    <lineage>
        <taxon>unclassified sequences</taxon>
        <taxon>metagenomes</taxon>
        <taxon>ecological metagenomes</taxon>
    </lineage>
</organism>
<dbReference type="InterPro" id="IPR034294">
    <property type="entry name" value="Aquaporin_transptr"/>
</dbReference>
<dbReference type="GO" id="GO:0005886">
    <property type="term" value="C:plasma membrane"/>
    <property type="evidence" value="ECO:0007669"/>
    <property type="project" value="TreeGrafter"/>
</dbReference>
<evidence type="ECO:0000256" key="4">
    <source>
        <dbReference type="ARBA" id="ARBA00022989"/>
    </source>
</evidence>
<feature type="transmembrane region" description="Helical" evidence="6">
    <location>
        <begin position="182"/>
        <end position="205"/>
    </location>
</feature>
<feature type="transmembrane region" description="Helical" evidence="6">
    <location>
        <begin position="112"/>
        <end position="133"/>
    </location>
</feature>
<evidence type="ECO:0000256" key="5">
    <source>
        <dbReference type="ARBA" id="ARBA00023136"/>
    </source>
</evidence>
<evidence type="ECO:0000256" key="6">
    <source>
        <dbReference type="SAM" id="Phobius"/>
    </source>
</evidence>
<keyword evidence="4 6" id="KW-1133">Transmembrane helix</keyword>
<keyword evidence="3 6" id="KW-0812">Transmembrane</keyword>
<dbReference type="PRINTS" id="PR00783">
    <property type="entry name" value="MINTRINSICP"/>
</dbReference>
<feature type="non-terminal residue" evidence="7">
    <location>
        <position position="1"/>
    </location>
</feature>
<dbReference type="AlphaFoldDB" id="T0ZG44"/>
<feature type="transmembrane region" description="Helical" evidence="6">
    <location>
        <begin position="145"/>
        <end position="162"/>
    </location>
</feature>
<dbReference type="GO" id="GO:0015250">
    <property type="term" value="F:water channel activity"/>
    <property type="evidence" value="ECO:0007669"/>
    <property type="project" value="TreeGrafter"/>
</dbReference>
<dbReference type="PANTHER" id="PTHR19139:SF199">
    <property type="entry name" value="MIP17260P"/>
    <property type="match status" value="1"/>
</dbReference>
<evidence type="ECO:0000313" key="7">
    <source>
        <dbReference type="EMBL" id="EQD47166.1"/>
    </source>
</evidence>
<reference evidence="7" key="2">
    <citation type="journal article" date="2014" name="ISME J.">
        <title>Microbial stratification in low pH oxic and suboxic macroscopic growths along an acid mine drainage.</title>
        <authorList>
            <person name="Mendez-Garcia C."/>
            <person name="Mesa V."/>
            <person name="Sprenger R.R."/>
            <person name="Richter M."/>
            <person name="Diez M.S."/>
            <person name="Solano J."/>
            <person name="Bargiela R."/>
            <person name="Golyshina O.V."/>
            <person name="Manteca A."/>
            <person name="Ramos J.L."/>
            <person name="Gallego J.R."/>
            <person name="Llorente I."/>
            <person name="Martins Dos Santos V.A."/>
            <person name="Jensen O.N."/>
            <person name="Pelaez A.I."/>
            <person name="Sanchez J."/>
            <person name="Ferrer M."/>
        </authorList>
    </citation>
    <scope>NUCLEOTIDE SEQUENCE</scope>
</reference>
<dbReference type="InterPro" id="IPR000425">
    <property type="entry name" value="MIP"/>
</dbReference>
<protein>
    <submittedName>
        <fullName evidence="7">Major intrinsic protein</fullName>
    </submittedName>
</protein>
<comment type="similarity">
    <text evidence="2">Belongs to the MIP/aquaporin (TC 1.A.8) family.</text>
</comment>
<dbReference type="Gene3D" id="1.20.1080.10">
    <property type="entry name" value="Glycerol uptake facilitator protein"/>
    <property type="match status" value="1"/>
</dbReference>
<keyword evidence="5 6" id="KW-0472">Membrane</keyword>
<dbReference type="PANTHER" id="PTHR19139">
    <property type="entry name" value="AQUAPORIN TRANSPORTER"/>
    <property type="match status" value="1"/>
</dbReference>
<comment type="caution">
    <text evidence="7">The sequence shown here is derived from an EMBL/GenBank/DDBJ whole genome shotgun (WGS) entry which is preliminary data.</text>
</comment>